<dbReference type="STRING" id="490899.DKAM_1061"/>
<reference evidence="1 2" key="1">
    <citation type="journal article" date="2009" name="J. Bacteriol.">
        <title>Complete genome sequence of the anaerobic, protein-degrading hyperthermophilic crenarchaeon Desulfurococcus kamchatkensis.</title>
        <authorList>
            <person name="Ravin N.V."/>
            <person name="Mardanov A.V."/>
            <person name="Beletsky A.V."/>
            <person name="Kublanov I.V."/>
            <person name="Kolganova T.V."/>
            <person name="Lebedinsky A.V."/>
            <person name="Chernyh N.A."/>
            <person name="Bonch-Osmolovskaya E.A."/>
            <person name="Skryabin K.G."/>
        </authorList>
    </citation>
    <scope>NUCLEOTIDE SEQUENCE [LARGE SCALE GENOMIC DNA]</scope>
    <source>
        <strain evidence="2">DSM 18924 / JCM 16383 / VKM B-2413 / 1221n</strain>
    </source>
</reference>
<dbReference type="KEGG" id="dka:DKAM_1061"/>
<dbReference type="InterPro" id="IPR019270">
    <property type="entry name" value="DUF2283"/>
</dbReference>
<sequence length="73" mass="8521">MSARRYYVENPEKIMMEYDPQGDILYIDFAGSEQEADEEILSEDGDIAFRIREGRILSIMIMNFSRKAGFYPS</sequence>
<evidence type="ECO:0008006" key="3">
    <source>
        <dbReference type="Google" id="ProtNLM"/>
    </source>
</evidence>
<accession>B8D5K6</accession>
<evidence type="ECO:0000313" key="1">
    <source>
        <dbReference type="EMBL" id="ACL11387.1"/>
    </source>
</evidence>
<dbReference type="Pfam" id="PF10049">
    <property type="entry name" value="DUF2283"/>
    <property type="match status" value="1"/>
</dbReference>
<dbReference type="RefSeq" id="WP_012608728.1">
    <property type="nucleotide sequence ID" value="NC_011766.1"/>
</dbReference>
<dbReference type="HOGENOM" id="CLU_198701_0_0_2"/>
<name>B8D5K6_DESA1</name>
<protein>
    <recommendedName>
        <fullName evidence="3">DUF2283 domain-containing protein</fullName>
    </recommendedName>
</protein>
<dbReference type="eggNOG" id="arCOG04141">
    <property type="taxonomic scope" value="Archaea"/>
</dbReference>
<evidence type="ECO:0000313" key="2">
    <source>
        <dbReference type="Proteomes" id="UP000006903"/>
    </source>
</evidence>
<gene>
    <name evidence="1" type="ordered locus">DKAM_1061</name>
</gene>
<dbReference type="GeneID" id="7171167"/>
<proteinExistence type="predicted"/>
<dbReference type="Proteomes" id="UP000006903">
    <property type="component" value="Chromosome"/>
</dbReference>
<organism evidence="1 2">
    <name type="scientific">Desulfurococcus amylolyticus (strain DSM 18924 / JCM 16383 / VKM B-2413 / 1221n)</name>
    <name type="common">Desulfurococcus kamchatkensis</name>
    <dbReference type="NCBI Taxonomy" id="490899"/>
    <lineage>
        <taxon>Archaea</taxon>
        <taxon>Thermoproteota</taxon>
        <taxon>Thermoprotei</taxon>
        <taxon>Desulfurococcales</taxon>
        <taxon>Desulfurococcaceae</taxon>
        <taxon>Desulfurococcus</taxon>
    </lineage>
</organism>
<dbReference type="AlphaFoldDB" id="B8D5K6"/>
<dbReference type="EMBL" id="CP001140">
    <property type="protein sequence ID" value="ACL11387.1"/>
    <property type="molecule type" value="Genomic_DNA"/>
</dbReference>